<dbReference type="PROSITE" id="PS50809">
    <property type="entry name" value="DM_2"/>
    <property type="match status" value="1"/>
</dbReference>
<protein>
    <recommendedName>
        <fullName evidence="7">DM domain-containing protein</fullName>
    </recommendedName>
</protein>
<evidence type="ECO:0000256" key="2">
    <source>
        <dbReference type="ARBA" id="ARBA00022833"/>
    </source>
</evidence>
<dbReference type="SUPFAM" id="SSF82927">
    <property type="entry name" value="Cysteine-rich DNA binding domain, (DM domain)"/>
    <property type="match status" value="1"/>
</dbReference>
<dbReference type="FunFam" id="4.10.1040.10:FF:000001">
    <property type="entry name" value="doublesex- and mab-3-related transcription factor 1"/>
    <property type="match status" value="1"/>
</dbReference>
<dbReference type="InterPro" id="IPR026607">
    <property type="entry name" value="DMRT"/>
</dbReference>
<accession>A0A813QTJ3</accession>
<dbReference type="GO" id="GO:0000978">
    <property type="term" value="F:RNA polymerase II cis-regulatory region sequence-specific DNA binding"/>
    <property type="evidence" value="ECO:0007669"/>
    <property type="project" value="TreeGrafter"/>
</dbReference>
<evidence type="ECO:0000313" key="12">
    <source>
        <dbReference type="Proteomes" id="UP000663829"/>
    </source>
</evidence>
<dbReference type="Pfam" id="PF00751">
    <property type="entry name" value="DM"/>
    <property type="match status" value="1"/>
</dbReference>
<dbReference type="PROSITE" id="PS40000">
    <property type="entry name" value="DM_1"/>
    <property type="match status" value="1"/>
</dbReference>
<feature type="domain" description="DM" evidence="7">
    <location>
        <begin position="47"/>
        <end position="94"/>
    </location>
</feature>
<evidence type="ECO:0000313" key="11">
    <source>
        <dbReference type="EMBL" id="CAF3555336.1"/>
    </source>
</evidence>
<sequence>MTDDADADNSAIDKARSSIDSTSEGDDACSVTEEKTISRKLLRTPKCARCRNHGVVSCLKGHKKYCRWKDCTCASCLLVVERQRIMAAQVALRRQQATNQSKKATNSTKCKTSAILLEQKRLAVQRNLRQLQESSITRDVIKNLKARLPHGNDNNRFSQPILNDRLRKRRCFADKELEALTIKPHEHYPLIYPSPNLTQMGATHVDRSQIPNSECSYLLSRTNDKALSNVPVISAFRITKSRTPTLHLIDNMIVMNSLCKMTTPCSSLRLRSSTTAETTENIDENRNGQTNNQKKLTDFSVSAIIGGKEEQSWTMV</sequence>
<dbReference type="EMBL" id="CAJNOQ010000212">
    <property type="protein sequence ID" value="CAF0773027.1"/>
    <property type="molecule type" value="Genomic_DNA"/>
</dbReference>
<dbReference type="Proteomes" id="UP000677228">
    <property type="component" value="Unassembled WGS sequence"/>
</dbReference>
<evidence type="ECO:0000313" key="8">
    <source>
        <dbReference type="EMBL" id="CAF0773027.1"/>
    </source>
</evidence>
<dbReference type="Proteomes" id="UP000681722">
    <property type="component" value="Unassembled WGS sequence"/>
</dbReference>
<keyword evidence="3 5" id="KW-0238">DNA-binding</keyword>
<keyword evidence="1 5" id="KW-0479">Metal-binding</keyword>
<dbReference type="GO" id="GO:0000981">
    <property type="term" value="F:DNA-binding transcription factor activity, RNA polymerase II-specific"/>
    <property type="evidence" value="ECO:0007669"/>
    <property type="project" value="TreeGrafter"/>
</dbReference>
<dbReference type="AlphaFoldDB" id="A0A813QTJ3"/>
<evidence type="ECO:0000256" key="1">
    <source>
        <dbReference type="ARBA" id="ARBA00022723"/>
    </source>
</evidence>
<dbReference type="OrthoDB" id="6162476at2759"/>
<evidence type="ECO:0000259" key="7">
    <source>
        <dbReference type="PROSITE" id="PS50809"/>
    </source>
</evidence>
<proteinExistence type="predicted"/>
<dbReference type="PANTHER" id="PTHR12322:SF53">
    <property type="entry name" value="DOUBLESEX-MAB RELATED 11E"/>
    <property type="match status" value="1"/>
</dbReference>
<dbReference type="SMART" id="SM00301">
    <property type="entry name" value="DM"/>
    <property type="match status" value="1"/>
</dbReference>
<gene>
    <name evidence="8" type="ORF">GPM918_LOCUS2035</name>
    <name evidence="9" type="ORF">OVA965_LOCUS3253</name>
    <name evidence="10" type="ORF">SRO942_LOCUS2035</name>
    <name evidence="11" type="ORF">TMI583_LOCUS3252</name>
</gene>
<evidence type="ECO:0000256" key="5">
    <source>
        <dbReference type="PROSITE-ProRule" id="PRU00070"/>
    </source>
</evidence>
<dbReference type="InterPro" id="IPR001275">
    <property type="entry name" value="DM_DNA-bd"/>
</dbReference>
<dbReference type="InterPro" id="IPR036407">
    <property type="entry name" value="DM_DNA-bd_sf"/>
</dbReference>
<reference evidence="8" key="1">
    <citation type="submission" date="2021-02" db="EMBL/GenBank/DDBJ databases">
        <authorList>
            <person name="Nowell W R."/>
        </authorList>
    </citation>
    <scope>NUCLEOTIDE SEQUENCE</scope>
</reference>
<keyword evidence="2 5" id="KW-0862">Zinc</keyword>
<dbReference type="GO" id="GO:0005634">
    <property type="term" value="C:nucleus"/>
    <property type="evidence" value="ECO:0007669"/>
    <property type="project" value="UniProtKB-SubCell"/>
</dbReference>
<comment type="caution">
    <text evidence="8">The sequence shown here is derived from an EMBL/GenBank/DDBJ whole genome shotgun (WGS) entry which is preliminary data.</text>
</comment>
<dbReference type="EMBL" id="CAJOBC010000212">
    <property type="protein sequence ID" value="CAF3555334.1"/>
    <property type="molecule type" value="Genomic_DNA"/>
</dbReference>
<dbReference type="EMBL" id="CAJOBA010000767">
    <property type="protein sequence ID" value="CAF3555336.1"/>
    <property type="molecule type" value="Genomic_DNA"/>
</dbReference>
<dbReference type="Gene3D" id="4.10.1040.10">
    <property type="entry name" value="DM DNA-binding domain"/>
    <property type="match status" value="1"/>
</dbReference>
<evidence type="ECO:0000313" key="9">
    <source>
        <dbReference type="EMBL" id="CAF0774246.1"/>
    </source>
</evidence>
<organism evidence="8 12">
    <name type="scientific">Didymodactylos carnosus</name>
    <dbReference type="NCBI Taxonomy" id="1234261"/>
    <lineage>
        <taxon>Eukaryota</taxon>
        <taxon>Metazoa</taxon>
        <taxon>Spiralia</taxon>
        <taxon>Gnathifera</taxon>
        <taxon>Rotifera</taxon>
        <taxon>Eurotatoria</taxon>
        <taxon>Bdelloidea</taxon>
        <taxon>Philodinida</taxon>
        <taxon>Philodinidae</taxon>
        <taxon>Didymodactylos</taxon>
    </lineage>
</organism>
<dbReference type="PANTHER" id="PTHR12322">
    <property type="entry name" value="DOUBLESEX AND MAB-3 RELATED TRANSCRIPTION FACTOR DMRT"/>
    <property type="match status" value="1"/>
</dbReference>
<keyword evidence="4 5" id="KW-0539">Nucleus</keyword>
<feature type="region of interest" description="Disordered" evidence="6">
    <location>
        <begin position="1"/>
        <end position="27"/>
    </location>
</feature>
<evidence type="ECO:0000256" key="3">
    <source>
        <dbReference type="ARBA" id="ARBA00023125"/>
    </source>
</evidence>
<dbReference type="EMBL" id="CAJNOK010000767">
    <property type="protein sequence ID" value="CAF0774246.1"/>
    <property type="molecule type" value="Genomic_DNA"/>
</dbReference>
<evidence type="ECO:0000256" key="6">
    <source>
        <dbReference type="SAM" id="MobiDB-lite"/>
    </source>
</evidence>
<dbReference type="GO" id="GO:0007548">
    <property type="term" value="P:sex differentiation"/>
    <property type="evidence" value="ECO:0007669"/>
    <property type="project" value="TreeGrafter"/>
</dbReference>
<feature type="DNA-binding region" description="DM" evidence="5">
    <location>
        <begin position="47"/>
        <end position="94"/>
    </location>
</feature>
<name>A0A813QTJ3_9BILA</name>
<comment type="subcellular location">
    <subcellularLocation>
        <location evidence="5">Nucleus</location>
    </subcellularLocation>
</comment>
<feature type="region of interest" description="Disordered" evidence="6">
    <location>
        <begin position="271"/>
        <end position="293"/>
    </location>
</feature>
<evidence type="ECO:0000313" key="10">
    <source>
        <dbReference type="EMBL" id="CAF3555334.1"/>
    </source>
</evidence>
<keyword evidence="12" id="KW-1185">Reference proteome</keyword>
<evidence type="ECO:0000256" key="4">
    <source>
        <dbReference type="ARBA" id="ARBA00023242"/>
    </source>
</evidence>
<dbReference type="GO" id="GO:0046872">
    <property type="term" value="F:metal ion binding"/>
    <property type="evidence" value="ECO:0007669"/>
    <property type="project" value="UniProtKB-KW"/>
</dbReference>
<dbReference type="Proteomes" id="UP000682733">
    <property type="component" value="Unassembled WGS sequence"/>
</dbReference>
<dbReference type="Proteomes" id="UP000663829">
    <property type="component" value="Unassembled WGS sequence"/>
</dbReference>